<reference evidence="3 4" key="1">
    <citation type="submission" date="2019-03" db="EMBL/GenBank/DDBJ databases">
        <title>Genomic Encyclopedia of Archaeal and Bacterial Type Strains, Phase II (KMG-II): from individual species to whole genera.</title>
        <authorList>
            <person name="Goeker M."/>
        </authorList>
    </citation>
    <scope>NUCLEOTIDE SEQUENCE [LARGE SCALE GENOMIC DNA]</scope>
    <source>
        <strain evidence="3 4">ATCC 25309</strain>
    </source>
</reference>
<evidence type="ECO:0000313" key="4">
    <source>
        <dbReference type="Proteomes" id="UP000295662"/>
    </source>
</evidence>
<keyword evidence="2" id="KW-1133">Transmembrane helix</keyword>
<keyword evidence="1" id="KW-0175">Coiled coil</keyword>
<dbReference type="OrthoDB" id="196829at2"/>
<feature type="transmembrane region" description="Helical" evidence="2">
    <location>
        <begin position="22"/>
        <end position="43"/>
    </location>
</feature>
<dbReference type="Proteomes" id="UP000295662">
    <property type="component" value="Unassembled WGS sequence"/>
</dbReference>
<evidence type="ECO:0000256" key="2">
    <source>
        <dbReference type="SAM" id="Phobius"/>
    </source>
</evidence>
<gene>
    <name evidence="3" type="ORF">EI77_02923</name>
</gene>
<keyword evidence="3" id="KW-0132">Cell division</keyword>
<sequence>MEYREFNTDHAKPQHLDRWLRALVRLGKFCLLLLAVPVVIAVYKKPLAEQNAMRGKLASMQAQRDSLKAERDKLLRQVDWIKNDPNYLEIRARDHENMHKQGEYVIRFAE</sequence>
<proteinExistence type="predicted"/>
<dbReference type="RefSeq" id="WP_133795968.1">
    <property type="nucleotide sequence ID" value="NZ_SOCA01000005.1"/>
</dbReference>
<accession>A0A4R7RU60</accession>
<keyword evidence="2" id="KW-0812">Transmembrane</keyword>
<dbReference type="GO" id="GO:0051301">
    <property type="term" value="P:cell division"/>
    <property type="evidence" value="ECO:0007669"/>
    <property type="project" value="UniProtKB-KW"/>
</dbReference>
<dbReference type="InterPro" id="IPR007060">
    <property type="entry name" value="FtsL/DivIC"/>
</dbReference>
<dbReference type="Pfam" id="PF04977">
    <property type="entry name" value="DivIC"/>
    <property type="match status" value="1"/>
</dbReference>
<dbReference type="EMBL" id="SOCA01000005">
    <property type="protein sequence ID" value="TDU69274.1"/>
    <property type="molecule type" value="Genomic_DNA"/>
</dbReference>
<dbReference type="AlphaFoldDB" id="A0A4R7RU60"/>
<evidence type="ECO:0000313" key="3">
    <source>
        <dbReference type="EMBL" id="TDU69274.1"/>
    </source>
</evidence>
<organism evidence="3 4">
    <name type="scientific">Prosthecobacter fusiformis</name>
    <dbReference type="NCBI Taxonomy" id="48464"/>
    <lineage>
        <taxon>Bacteria</taxon>
        <taxon>Pseudomonadati</taxon>
        <taxon>Verrucomicrobiota</taxon>
        <taxon>Verrucomicrobiia</taxon>
        <taxon>Verrucomicrobiales</taxon>
        <taxon>Verrucomicrobiaceae</taxon>
        <taxon>Prosthecobacter</taxon>
    </lineage>
</organism>
<feature type="coiled-coil region" evidence="1">
    <location>
        <begin position="50"/>
        <end position="84"/>
    </location>
</feature>
<comment type="caution">
    <text evidence="3">The sequence shown here is derived from an EMBL/GenBank/DDBJ whole genome shotgun (WGS) entry which is preliminary data.</text>
</comment>
<keyword evidence="4" id="KW-1185">Reference proteome</keyword>
<name>A0A4R7RU60_9BACT</name>
<keyword evidence="3" id="KW-0131">Cell cycle</keyword>
<protein>
    <submittedName>
        <fullName evidence="3">Cell division protein FtsB</fullName>
    </submittedName>
</protein>
<evidence type="ECO:0000256" key="1">
    <source>
        <dbReference type="SAM" id="Coils"/>
    </source>
</evidence>
<keyword evidence="2" id="KW-0472">Membrane</keyword>